<accession>A0A5J4V860</accession>
<dbReference type="Gene3D" id="3.30.530.20">
    <property type="match status" value="1"/>
</dbReference>
<feature type="non-terminal residue" evidence="2">
    <location>
        <position position="303"/>
    </location>
</feature>
<dbReference type="InterPro" id="IPR055261">
    <property type="entry name" value="PI_transfer_N"/>
</dbReference>
<dbReference type="AlphaFoldDB" id="A0A5J4V860"/>
<gene>
    <name evidence="2" type="ORF">EZS28_025860</name>
</gene>
<dbReference type="Proteomes" id="UP000324800">
    <property type="component" value="Unassembled WGS sequence"/>
</dbReference>
<dbReference type="GO" id="GO:0005548">
    <property type="term" value="F:phospholipid transporter activity"/>
    <property type="evidence" value="ECO:0007669"/>
    <property type="project" value="InterPro"/>
</dbReference>
<dbReference type="SUPFAM" id="SSF55961">
    <property type="entry name" value="Bet v1-like"/>
    <property type="match status" value="1"/>
</dbReference>
<organism evidence="2 3">
    <name type="scientific">Streblomastix strix</name>
    <dbReference type="NCBI Taxonomy" id="222440"/>
    <lineage>
        <taxon>Eukaryota</taxon>
        <taxon>Metamonada</taxon>
        <taxon>Preaxostyla</taxon>
        <taxon>Oxymonadida</taxon>
        <taxon>Streblomastigidae</taxon>
        <taxon>Streblomastix</taxon>
    </lineage>
</organism>
<reference evidence="2 3" key="1">
    <citation type="submission" date="2019-03" db="EMBL/GenBank/DDBJ databases">
        <title>Single cell metagenomics reveals metabolic interactions within the superorganism composed of flagellate Streblomastix strix and complex community of Bacteroidetes bacteria on its surface.</title>
        <authorList>
            <person name="Treitli S.C."/>
            <person name="Kolisko M."/>
            <person name="Husnik F."/>
            <person name="Keeling P."/>
            <person name="Hampl V."/>
        </authorList>
    </citation>
    <scope>NUCLEOTIDE SEQUENCE [LARGE SCALE GENOMIC DNA]</scope>
    <source>
        <strain evidence="2">ST1C</strain>
    </source>
</reference>
<dbReference type="InterPro" id="IPR023393">
    <property type="entry name" value="START-like_dom_sf"/>
</dbReference>
<comment type="caution">
    <text evidence="2">The sequence shown here is derived from an EMBL/GenBank/DDBJ whole genome shotgun (WGS) entry which is preliminary data.</text>
</comment>
<dbReference type="PANTHER" id="PTHR10658:SF11">
    <property type="entry name" value="VIBRATOR, ISOFORM B"/>
    <property type="match status" value="1"/>
</dbReference>
<evidence type="ECO:0000259" key="1">
    <source>
        <dbReference type="Pfam" id="PF02121"/>
    </source>
</evidence>
<feature type="domain" description="Phosphatidylinositol transfer protein N-terminal" evidence="1">
    <location>
        <begin position="7"/>
        <end position="253"/>
    </location>
</feature>
<sequence length="303" mass="36021">MKIFILRTFLPFTFEEAVQLYQPCYESNALSDKCQRIRNERIIHDDGETEIIHEKILEYTSYIPKGLKLFLPKNAAVFREEIRMKGMRLTRKFTSEWINDDLLLYYDIVFVEGKQEEYDLDMFDLTDEEKKILTYQVFDLGEPVEQDLKSFKSSADPNHFVSSITGRGPIFQGWSDQINLNQKNEERKENEDKEKEKENQTSFDSTPIITEFRLVRFKFKWTGLQTIVEHLAPGVIHTILGNGHRQSFCWNDDILGKYYQSKNYPIFGKQAAEEKLKYALEIRAQYEQQQQEQQKNKKKDYEK</sequence>
<protein>
    <recommendedName>
        <fullName evidence="1">Phosphatidylinositol transfer protein N-terminal domain-containing protein</fullName>
    </recommendedName>
</protein>
<evidence type="ECO:0000313" key="2">
    <source>
        <dbReference type="EMBL" id="KAA6378611.1"/>
    </source>
</evidence>
<name>A0A5J4V860_9EUKA</name>
<dbReference type="EMBL" id="SNRW01009034">
    <property type="protein sequence ID" value="KAA6378611.1"/>
    <property type="molecule type" value="Genomic_DNA"/>
</dbReference>
<proteinExistence type="predicted"/>
<evidence type="ECO:0000313" key="3">
    <source>
        <dbReference type="Proteomes" id="UP000324800"/>
    </source>
</evidence>
<dbReference type="Pfam" id="PF02121">
    <property type="entry name" value="IP_trans"/>
    <property type="match status" value="1"/>
</dbReference>
<dbReference type="PANTHER" id="PTHR10658">
    <property type="entry name" value="PHOSPHATIDYLINOSITOL TRANSFER PROTEIN"/>
    <property type="match status" value="1"/>
</dbReference>
<dbReference type="InterPro" id="IPR001666">
    <property type="entry name" value="PI_transfer"/>
</dbReference>
<dbReference type="OrthoDB" id="18453at2759"/>